<dbReference type="InterPro" id="IPR020557">
    <property type="entry name" value="Fumarate_lyase_CS"/>
</dbReference>
<feature type="domain" description="Fumarate lyase N-terminal" evidence="5">
    <location>
        <begin position="39"/>
        <end position="369"/>
    </location>
</feature>
<dbReference type="PRINTS" id="PR00145">
    <property type="entry name" value="ARGSUCLYASE"/>
</dbReference>
<dbReference type="Pfam" id="PF00206">
    <property type="entry name" value="Lyase_1"/>
    <property type="match status" value="1"/>
</dbReference>
<gene>
    <name evidence="7" type="ORF">KDX31_17535</name>
</gene>
<evidence type="ECO:0000256" key="3">
    <source>
        <dbReference type="ARBA" id="ARBA00023239"/>
    </source>
</evidence>
<dbReference type="PROSITE" id="PS00163">
    <property type="entry name" value="FUMARATE_LYASES"/>
    <property type="match status" value="1"/>
</dbReference>
<dbReference type="Pfam" id="PF10415">
    <property type="entry name" value="FumaraseC_C"/>
    <property type="match status" value="1"/>
</dbReference>
<evidence type="ECO:0000313" key="8">
    <source>
        <dbReference type="Proteomes" id="UP001059950"/>
    </source>
</evidence>
<evidence type="ECO:0000256" key="2">
    <source>
        <dbReference type="ARBA" id="ARBA00012921"/>
    </source>
</evidence>
<dbReference type="Proteomes" id="UP001059950">
    <property type="component" value="Chromosome"/>
</dbReference>
<evidence type="ECO:0000256" key="1">
    <source>
        <dbReference type="ARBA" id="ARBA00009084"/>
    </source>
</evidence>
<evidence type="ECO:0000256" key="4">
    <source>
        <dbReference type="SAM" id="MobiDB-lite"/>
    </source>
</evidence>
<keyword evidence="3" id="KW-0456">Lyase</keyword>
<dbReference type="InterPro" id="IPR000362">
    <property type="entry name" value="Fumarate_lyase_fam"/>
</dbReference>
<organism evidence="7 8">
    <name type="scientific">Amphritea atlantica</name>
    <dbReference type="NCBI Taxonomy" id="355243"/>
    <lineage>
        <taxon>Bacteria</taxon>
        <taxon>Pseudomonadati</taxon>
        <taxon>Pseudomonadota</taxon>
        <taxon>Gammaproteobacteria</taxon>
        <taxon>Oceanospirillales</taxon>
        <taxon>Oceanospirillaceae</taxon>
        <taxon>Amphritea</taxon>
    </lineage>
</organism>
<comment type="similarity">
    <text evidence="1">Belongs to the class-II fumarase/aspartase family. Fumarase subfamily.</text>
</comment>
<dbReference type="InterPro" id="IPR018951">
    <property type="entry name" value="Fumarase_C_C"/>
</dbReference>
<dbReference type="SUPFAM" id="SSF48557">
    <property type="entry name" value="L-aspartase-like"/>
    <property type="match status" value="1"/>
</dbReference>
<dbReference type="PANTHER" id="PTHR11444">
    <property type="entry name" value="ASPARTATEAMMONIA/ARGININOSUCCINATE/ADENYLOSUCCINATE LYASE"/>
    <property type="match status" value="1"/>
</dbReference>
<dbReference type="InterPro" id="IPR005677">
    <property type="entry name" value="Fum_hydII"/>
</dbReference>
<dbReference type="Gene3D" id="1.10.40.30">
    <property type="entry name" value="Fumarase/aspartase (C-terminal domain)"/>
    <property type="match status" value="1"/>
</dbReference>
<keyword evidence="8" id="KW-1185">Reference proteome</keyword>
<reference evidence="7" key="1">
    <citation type="submission" date="2021-04" db="EMBL/GenBank/DDBJ databases">
        <title>Oceanospirillales bacteria with DddD are important DMSP degraders in coastal seawater.</title>
        <authorList>
            <person name="Liu J."/>
        </authorList>
    </citation>
    <scope>NUCLEOTIDE SEQUENCE</scope>
    <source>
        <strain evidence="7">GY6</strain>
    </source>
</reference>
<feature type="region of interest" description="Disordered" evidence="4">
    <location>
        <begin position="1"/>
        <end position="32"/>
    </location>
</feature>
<accession>A0ABY5GT07</accession>
<dbReference type="Gene3D" id="1.10.275.10">
    <property type="entry name" value="Fumarase/aspartase (N-terminal domain)"/>
    <property type="match status" value="1"/>
</dbReference>
<evidence type="ECO:0000259" key="6">
    <source>
        <dbReference type="Pfam" id="PF10415"/>
    </source>
</evidence>
<dbReference type="InterPro" id="IPR008948">
    <property type="entry name" value="L-Aspartase-like"/>
</dbReference>
<protein>
    <recommendedName>
        <fullName evidence="2">fumarate hydratase</fullName>
        <ecNumber evidence="2">4.2.1.2</ecNumber>
    </recommendedName>
</protein>
<dbReference type="Gene3D" id="1.20.200.10">
    <property type="entry name" value="Fumarase/aspartase (Central domain)"/>
    <property type="match status" value="1"/>
</dbReference>
<evidence type="ECO:0000259" key="5">
    <source>
        <dbReference type="Pfam" id="PF00206"/>
    </source>
</evidence>
<name>A0ABY5GT07_9GAMM</name>
<dbReference type="EC" id="4.2.1.2" evidence="2"/>
<dbReference type="PANTHER" id="PTHR11444:SF1">
    <property type="entry name" value="FUMARATE HYDRATASE, MITOCHONDRIAL"/>
    <property type="match status" value="1"/>
</dbReference>
<dbReference type="InterPro" id="IPR024083">
    <property type="entry name" value="Fumarase/histidase_N"/>
</dbReference>
<dbReference type="EMBL" id="CP073344">
    <property type="protein sequence ID" value="UTW03106.1"/>
    <property type="molecule type" value="Genomic_DNA"/>
</dbReference>
<evidence type="ECO:0000313" key="7">
    <source>
        <dbReference type="EMBL" id="UTW03106.1"/>
    </source>
</evidence>
<sequence>MKKSDTQNSIKSTAKESVSSAKQHRGKASRSGGYFAPVTVDEGALWGVQTQRSLINFNIGNQRFAARFIDALVNIKRVCADVNHRQGLLSAGHYDVILRASDDLLAGNHRDQFPLRVWQTGSGTQTNMNVNEVITSLANALLQPAGQKSEAPTPIHPNDHVNMSQSSNDVFPTAMHLAVAQQSHDELLPALDHLTQTLSNKQTEFAATYTVGRTHLMDALPVTVGAELSAQISQLKAAREAINESLKGIYKLAIGGTAVGSGSNAPDSFGADVAAGLAQRYGLPFSRHENLYAAVSGEDDSLRFSAALKQLAAALLKLANDFRLLGSGPRCGLNEWQLPANEPGSSIMPGKVNPTQCEALSMVCLQVFGNDLTVSMAASQGQLQLNTCRPVIVHNLMESIELLADAMNSFARNCVAGLSLNQQQIASNMTHNLSTITLLAPQIGYDVASAIVHQAHIKNCSLGAAAEALGYYPQSDFEKLMKDVLDQQLMG</sequence>
<dbReference type="InterPro" id="IPR022761">
    <property type="entry name" value="Fumarate_lyase_N"/>
</dbReference>
<proteinExistence type="inferred from homology"/>
<dbReference type="PRINTS" id="PR00149">
    <property type="entry name" value="FUMRATELYASE"/>
</dbReference>
<feature type="domain" description="Fumarase C C-terminal" evidence="6">
    <location>
        <begin position="436"/>
        <end position="481"/>
    </location>
</feature>
<feature type="compositionally biased region" description="Polar residues" evidence="4">
    <location>
        <begin position="1"/>
        <end position="21"/>
    </location>
</feature>